<organism evidence="3 4">
    <name type="scientific">Uncinula necator</name>
    <name type="common">Grape powdery mildew</name>
    <dbReference type="NCBI Taxonomy" id="52586"/>
    <lineage>
        <taxon>Eukaryota</taxon>
        <taxon>Fungi</taxon>
        <taxon>Dikarya</taxon>
        <taxon>Ascomycota</taxon>
        <taxon>Pezizomycotina</taxon>
        <taxon>Leotiomycetes</taxon>
        <taxon>Erysiphales</taxon>
        <taxon>Erysiphaceae</taxon>
        <taxon>Erysiphe</taxon>
    </lineage>
</organism>
<keyword evidence="4" id="KW-1185">Reference proteome</keyword>
<dbReference type="STRING" id="52586.A0A0B1NYF1"/>
<sequence length="634" mass="71201">MNMNDLDIEMKIKISYLHSVQEFTWSSTNRRSARQIRGPQSALTDFLASHNISAHQIREDAIARRAAAVAANNSQSVDEPSSSTATANTAAVEGGIENKEEKLRRKNKESTAIASIKASKSLKRRHKAKVSDHELSGEDSDAINFINRMDPVPQQMTNCEICRKRFLVTFYSRSCPETQGKGLLCSKCSSSIERDKRAEKKRKPQKLGTTRRQNASNILDGVYLHSGTKNLVSLCVETLANNVQQAESFGSLSFDLVRRLGDILSKRRLITSPILDLFLEQKHDSLIITDGAKLNSDDYCRIFQLVPSIKHLKLRNAIQFKNKVMDFLLGTTVNLISLDLHGANLIDDERWDNFLRKKATHLRTLKVHFTDSYFGDRAIELLPKFCPELQRLKISHNLKVSDAGLEPIALLTNLDHLSLELYRPMGFEPLSPIPLIKIIESIGSRLHTFSVESVINIDDSLLVAIHQNCRKLNKLRITDGERLTDDGFTLLFNNWSNPPLSFIDFSKCRHLDAVCPRKNLRNIGLCSLGFEAMMSHSGATIRDLNVSSCRHISAQSFETVFGAEKLYPDLEQMDISFCQTVNDFIVGCIFRSCPKLRILTVFGCFGVKDVKVPKGRVLIGPPNAVGMKIEGTEE</sequence>
<dbReference type="InterPro" id="IPR032675">
    <property type="entry name" value="LRR_dom_sf"/>
</dbReference>
<dbReference type="SMART" id="SM00367">
    <property type="entry name" value="LRR_CC"/>
    <property type="match status" value="4"/>
</dbReference>
<evidence type="ECO:0000313" key="3">
    <source>
        <dbReference type="EMBL" id="KHJ30065.1"/>
    </source>
</evidence>
<protein>
    <submittedName>
        <fullName evidence="3">Putative dna repair protein</fullName>
    </submittedName>
</protein>
<dbReference type="GO" id="GO:0031146">
    <property type="term" value="P:SCF-dependent proteasomal ubiquitin-dependent protein catabolic process"/>
    <property type="evidence" value="ECO:0007669"/>
    <property type="project" value="TreeGrafter"/>
</dbReference>
<feature type="region of interest" description="Disordered" evidence="1">
    <location>
        <begin position="72"/>
        <end position="111"/>
    </location>
</feature>
<dbReference type="OMA" id="ACRHISR"/>
<dbReference type="EMBL" id="JNVN01005371">
    <property type="protein sequence ID" value="KHJ30065.1"/>
    <property type="molecule type" value="Genomic_DNA"/>
</dbReference>
<dbReference type="Proteomes" id="UP000030854">
    <property type="component" value="Unassembled WGS sequence"/>
</dbReference>
<dbReference type="Gene3D" id="3.80.10.10">
    <property type="entry name" value="Ribonuclease Inhibitor"/>
    <property type="match status" value="2"/>
</dbReference>
<gene>
    <name evidence="3" type="ORF">EV44_g1132</name>
</gene>
<dbReference type="PANTHER" id="PTHR13318">
    <property type="entry name" value="PARTNER OF PAIRED, ISOFORM B-RELATED"/>
    <property type="match status" value="1"/>
</dbReference>
<evidence type="ECO:0000259" key="2">
    <source>
        <dbReference type="Pfam" id="PF23550"/>
    </source>
</evidence>
<feature type="compositionally biased region" description="Low complexity" evidence="1">
    <location>
        <begin position="81"/>
        <end position="91"/>
    </location>
</feature>
<dbReference type="InterPro" id="IPR056451">
    <property type="entry name" value="Znf_Tbcl_Rhp7"/>
</dbReference>
<dbReference type="FunFam" id="3.80.10.10:FF:000601">
    <property type="entry name" value="DNA repair protein Rad7, protein"/>
    <property type="match status" value="1"/>
</dbReference>
<proteinExistence type="predicted"/>
<accession>A0A0B1NYF1</accession>
<evidence type="ECO:0000256" key="1">
    <source>
        <dbReference type="SAM" id="MobiDB-lite"/>
    </source>
</evidence>
<dbReference type="Pfam" id="PF23550">
    <property type="entry name" value="zf_Tbcl_Rhp7"/>
    <property type="match status" value="1"/>
</dbReference>
<evidence type="ECO:0000313" key="4">
    <source>
        <dbReference type="Proteomes" id="UP000030854"/>
    </source>
</evidence>
<feature type="domain" description="DNA repair protein rhp7 treble clef" evidence="2">
    <location>
        <begin position="153"/>
        <end position="192"/>
    </location>
</feature>
<dbReference type="SUPFAM" id="SSF52047">
    <property type="entry name" value="RNI-like"/>
    <property type="match status" value="1"/>
</dbReference>
<reference evidence="3 4" key="1">
    <citation type="journal article" date="2014" name="BMC Genomics">
        <title>Adaptive genomic structural variation in the grape powdery mildew pathogen, Erysiphe necator.</title>
        <authorList>
            <person name="Jones L."/>
            <person name="Riaz S."/>
            <person name="Morales-Cruz A."/>
            <person name="Amrine K.C."/>
            <person name="McGuire B."/>
            <person name="Gubler W.D."/>
            <person name="Walker M.A."/>
            <person name="Cantu D."/>
        </authorList>
    </citation>
    <scope>NUCLEOTIDE SEQUENCE [LARGE SCALE GENOMIC DNA]</scope>
    <source>
        <strain evidence="4">c</strain>
    </source>
</reference>
<dbReference type="HOGENOM" id="CLU_006598_1_0_1"/>
<dbReference type="AlphaFoldDB" id="A0A0B1NYF1"/>
<name>A0A0B1NYF1_UNCNE</name>
<comment type="caution">
    <text evidence="3">The sequence shown here is derived from an EMBL/GenBank/DDBJ whole genome shotgun (WGS) entry which is preliminary data.</text>
</comment>
<dbReference type="GO" id="GO:0019005">
    <property type="term" value="C:SCF ubiquitin ligase complex"/>
    <property type="evidence" value="ECO:0007669"/>
    <property type="project" value="TreeGrafter"/>
</dbReference>
<dbReference type="InterPro" id="IPR006553">
    <property type="entry name" value="Leu-rich_rpt_Cys-con_subtyp"/>
</dbReference>